<comment type="caution">
    <text evidence="2">The sequence shown here is derived from an EMBL/GenBank/DDBJ whole genome shotgun (WGS) entry which is preliminary data.</text>
</comment>
<feature type="compositionally biased region" description="Acidic residues" evidence="1">
    <location>
        <begin position="1"/>
        <end position="11"/>
    </location>
</feature>
<name>A0ABP9Q850_9PSEU</name>
<reference evidence="3" key="1">
    <citation type="journal article" date="2019" name="Int. J. Syst. Evol. Microbiol.">
        <title>The Global Catalogue of Microorganisms (GCM) 10K type strain sequencing project: providing services to taxonomists for standard genome sequencing and annotation.</title>
        <authorList>
            <consortium name="The Broad Institute Genomics Platform"/>
            <consortium name="The Broad Institute Genome Sequencing Center for Infectious Disease"/>
            <person name="Wu L."/>
            <person name="Ma J."/>
        </authorList>
    </citation>
    <scope>NUCLEOTIDE SEQUENCE [LARGE SCALE GENOMIC DNA]</scope>
    <source>
        <strain evidence="3">JCM 18303</strain>
    </source>
</reference>
<gene>
    <name evidence="2" type="ORF">GCM10023321_37660</name>
</gene>
<protein>
    <submittedName>
        <fullName evidence="2">Uncharacterized protein</fullName>
    </submittedName>
</protein>
<dbReference type="EMBL" id="BAABJP010000015">
    <property type="protein sequence ID" value="GAA5158202.1"/>
    <property type="molecule type" value="Genomic_DNA"/>
</dbReference>
<proteinExistence type="predicted"/>
<evidence type="ECO:0000313" key="2">
    <source>
        <dbReference type="EMBL" id="GAA5158202.1"/>
    </source>
</evidence>
<feature type="region of interest" description="Disordered" evidence="1">
    <location>
        <begin position="1"/>
        <end position="28"/>
    </location>
</feature>
<accession>A0ABP9Q850</accession>
<evidence type="ECO:0000256" key="1">
    <source>
        <dbReference type="SAM" id="MobiDB-lite"/>
    </source>
</evidence>
<organism evidence="2 3">
    <name type="scientific">Pseudonocardia eucalypti</name>
    <dbReference type="NCBI Taxonomy" id="648755"/>
    <lineage>
        <taxon>Bacteria</taxon>
        <taxon>Bacillati</taxon>
        <taxon>Actinomycetota</taxon>
        <taxon>Actinomycetes</taxon>
        <taxon>Pseudonocardiales</taxon>
        <taxon>Pseudonocardiaceae</taxon>
        <taxon>Pseudonocardia</taxon>
    </lineage>
</organism>
<keyword evidence="3" id="KW-1185">Reference proteome</keyword>
<evidence type="ECO:0000313" key="3">
    <source>
        <dbReference type="Proteomes" id="UP001428817"/>
    </source>
</evidence>
<dbReference type="Proteomes" id="UP001428817">
    <property type="component" value="Unassembled WGS sequence"/>
</dbReference>
<sequence>MQEISPDDELVESSTEQSERPPNAAQIDDIYERGRLEAQRYAVQAFIRRFILPMETEGKTEQDQ</sequence>